<keyword evidence="2" id="KW-0732">Signal</keyword>
<dbReference type="HOGENOM" id="CLU_1049256_0_0_9"/>
<proteinExistence type="predicted"/>
<feature type="compositionally biased region" description="Polar residues" evidence="1">
    <location>
        <begin position="93"/>
        <end position="102"/>
    </location>
</feature>
<name>D4LE28_RUMC1</name>
<feature type="chain" id="PRO_5038782700" evidence="2">
    <location>
        <begin position="23"/>
        <end position="259"/>
    </location>
</feature>
<dbReference type="Proteomes" id="UP000007054">
    <property type="component" value="Chromosome"/>
</dbReference>
<feature type="region of interest" description="Disordered" evidence="1">
    <location>
        <begin position="93"/>
        <end position="118"/>
    </location>
</feature>
<reference evidence="3" key="2">
    <citation type="submission" date="2010-03" db="EMBL/GenBank/DDBJ databases">
        <authorList>
            <person name="Pajon A."/>
        </authorList>
    </citation>
    <scope>NUCLEOTIDE SEQUENCE</scope>
    <source>
        <strain evidence="3">Type strain: 18P13</strain>
    </source>
</reference>
<gene>
    <name evidence="3" type="ordered locus">RUM_18190</name>
</gene>
<feature type="compositionally biased region" description="Polar residues" evidence="1">
    <location>
        <begin position="109"/>
        <end position="118"/>
    </location>
</feature>
<dbReference type="RefSeq" id="WP_015558779.1">
    <property type="nucleotide sequence ID" value="NC_021039.1"/>
</dbReference>
<evidence type="ECO:0000313" key="3">
    <source>
        <dbReference type="EMBL" id="CBL17873.1"/>
    </source>
</evidence>
<accession>D4LE28</accession>
<reference evidence="3" key="1">
    <citation type="submission" date="2010-03" db="EMBL/GenBank/DDBJ databases">
        <title>The genome sequence of Ruminococcus sp. 18P13.</title>
        <authorList>
            <consortium name="metaHIT consortium -- http://www.metahit.eu/"/>
            <person name="Pajon A."/>
            <person name="Turner K."/>
            <person name="Parkhill J."/>
            <person name="Bernalier A."/>
        </authorList>
    </citation>
    <scope>NUCLEOTIDE SEQUENCE [LARGE SCALE GENOMIC DNA]</scope>
    <source>
        <strain evidence="3">Type strain: 18P13</strain>
    </source>
</reference>
<evidence type="ECO:0000313" key="4">
    <source>
        <dbReference type="Proteomes" id="UP000007054"/>
    </source>
</evidence>
<dbReference type="GeneID" id="83156498"/>
<dbReference type="AlphaFoldDB" id="D4LE28"/>
<dbReference type="PATRIC" id="fig|213810.4.peg.1715"/>
<feature type="signal peptide" evidence="2">
    <location>
        <begin position="1"/>
        <end position="22"/>
    </location>
</feature>
<dbReference type="OrthoDB" id="1821412at2"/>
<dbReference type="KEGG" id="rch:RUM_18190"/>
<evidence type="ECO:0000256" key="2">
    <source>
        <dbReference type="SAM" id="SignalP"/>
    </source>
</evidence>
<evidence type="ECO:0000256" key="1">
    <source>
        <dbReference type="SAM" id="MobiDB-lite"/>
    </source>
</evidence>
<dbReference type="EMBL" id="FP929052">
    <property type="protein sequence ID" value="CBL17873.1"/>
    <property type="molecule type" value="Genomic_DNA"/>
</dbReference>
<keyword evidence="4" id="KW-1185">Reference proteome</keyword>
<organism evidence="3 4">
    <name type="scientific">Ruminococcus champanellensis (strain DSM 18848 / JCM 17042 / KCTC 15320 / 18P13)</name>
    <dbReference type="NCBI Taxonomy" id="213810"/>
    <lineage>
        <taxon>Bacteria</taxon>
        <taxon>Bacillati</taxon>
        <taxon>Bacillota</taxon>
        <taxon>Clostridia</taxon>
        <taxon>Eubacteriales</taxon>
        <taxon>Oscillospiraceae</taxon>
        <taxon>Ruminococcus</taxon>
    </lineage>
</organism>
<dbReference type="BioCyc" id="RCHA213810:RUM_RS08825-MONOMER"/>
<dbReference type="PROSITE" id="PS51257">
    <property type="entry name" value="PROKAR_LIPOPROTEIN"/>
    <property type="match status" value="1"/>
</dbReference>
<protein>
    <submittedName>
        <fullName evidence="3">Uncharacterized protein</fullName>
    </submittedName>
</protein>
<sequence length="259" mass="27773">MSRIKQILCVSAVLGAACFAVAAGSLSASAATKEDVIAAARAAGFPEVYVQAGINKLNEEEYTSEDYDSFIAALHTYEDEIWEKINQQFGTVTTTPENGGPSTTVTTTAPVQTEESGSVVTTTKQKPFINMTLEEKVAYVQSLPEEERAKFMASLSNTEKNSIIKQLSLNDKTDIINKLIETGKTMGFYFTVDDLEDDKLTISARDEEGKLIDVSSMGVVVDDTGISHTGLISGLLTGVAAAGAGLYLIGRKLGKEQHE</sequence>
<dbReference type="STRING" id="213810.RUM_18190"/>